<organism evidence="3">
    <name type="scientific">Octopus bimaculoides</name>
    <name type="common">California two-spotted octopus</name>
    <dbReference type="NCBI Taxonomy" id="37653"/>
    <lineage>
        <taxon>Eukaryota</taxon>
        <taxon>Metazoa</taxon>
        <taxon>Spiralia</taxon>
        <taxon>Lophotrochozoa</taxon>
        <taxon>Mollusca</taxon>
        <taxon>Cephalopoda</taxon>
        <taxon>Coleoidea</taxon>
        <taxon>Octopodiformes</taxon>
        <taxon>Octopoda</taxon>
        <taxon>Incirrata</taxon>
        <taxon>Octopodidae</taxon>
        <taxon>Octopus</taxon>
    </lineage>
</organism>
<feature type="transmembrane region" description="Helical" evidence="1">
    <location>
        <begin position="104"/>
        <end position="123"/>
    </location>
</feature>
<protein>
    <submittedName>
        <fullName evidence="3">Uncharacterized protein</fullName>
    </submittedName>
</protein>
<keyword evidence="1" id="KW-1133">Transmembrane helix</keyword>
<feature type="non-terminal residue" evidence="3">
    <location>
        <position position="1"/>
    </location>
</feature>
<keyword evidence="1" id="KW-0472">Membrane</keyword>
<evidence type="ECO:0000256" key="1">
    <source>
        <dbReference type="SAM" id="Phobius"/>
    </source>
</evidence>
<gene>
    <name evidence="3" type="ORF">OCBIM_22001365mg</name>
</gene>
<evidence type="ECO:0000256" key="2">
    <source>
        <dbReference type="SAM" id="SignalP"/>
    </source>
</evidence>
<proteinExistence type="predicted"/>
<keyword evidence="2" id="KW-0732">Signal</keyword>
<dbReference type="EMBL" id="KQ416925">
    <property type="protein sequence ID" value="KOF94615.1"/>
    <property type="molecule type" value="Genomic_DNA"/>
</dbReference>
<accession>A0A0L8I0Q6</accession>
<reference evidence="3" key="1">
    <citation type="submission" date="2015-07" db="EMBL/GenBank/DDBJ databases">
        <title>MeaNS - Measles Nucleotide Surveillance Program.</title>
        <authorList>
            <person name="Tran T."/>
            <person name="Druce J."/>
        </authorList>
    </citation>
    <scope>NUCLEOTIDE SEQUENCE</scope>
    <source>
        <strain evidence="3">UCB-OBI-ISO-001</strain>
        <tissue evidence="3">Gonad</tissue>
    </source>
</reference>
<name>A0A0L8I0Q6_OCTBM</name>
<feature type="chain" id="PRO_5005584104" evidence="2">
    <location>
        <begin position="18"/>
        <end position="124"/>
    </location>
</feature>
<evidence type="ECO:0000313" key="3">
    <source>
        <dbReference type="EMBL" id="KOF94615.1"/>
    </source>
</evidence>
<dbReference type="AlphaFoldDB" id="A0A0L8I0Q6"/>
<feature type="signal peptide" evidence="2">
    <location>
        <begin position="1"/>
        <end position="17"/>
    </location>
</feature>
<keyword evidence="1" id="KW-0812">Transmembrane</keyword>
<sequence>SFIPSLFLSLFLPQSLPLFHIIIHSLTSSQSVPLSLALSLTHTYSLHPLFLSYLSHIPFLSPISSFISIYCLYPTTKLSATQPLSLSLCLFLSILFSLKSHHHIVSLGICINEILSFPLFILVR</sequence>